<sequence>NSIDTTSFTICHKVIGPQHYEELCTHDFTVQRLNHTDYMYQIDMNLHVGFPKAFVGRWCTQLFNSTGGLLLSSSIAIGVTTN</sequence>
<accession>A0A8J4T071</accession>
<organism evidence="1 2">
    <name type="scientific">Paragonimus heterotremus</name>
    <dbReference type="NCBI Taxonomy" id="100268"/>
    <lineage>
        <taxon>Eukaryota</taxon>
        <taxon>Metazoa</taxon>
        <taxon>Spiralia</taxon>
        <taxon>Lophotrochozoa</taxon>
        <taxon>Platyhelminthes</taxon>
        <taxon>Trematoda</taxon>
        <taxon>Digenea</taxon>
        <taxon>Plagiorchiida</taxon>
        <taxon>Troglotremata</taxon>
        <taxon>Troglotrematidae</taxon>
        <taxon>Paragonimus</taxon>
    </lineage>
</organism>
<feature type="non-terminal residue" evidence="1">
    <location>
        <position position="1"/>
    </location>
</feature>
<reference evidence="1" key="1">
    <citation type="submission" date="2019-05" db="EMBL/GenBank/DDBJ databases">
        <title>Annotation for the trematode Paragonimus heterotremus.</title>
        <authorList>
            <person name="Choi Y.-J."/>
        </authorList>
    </citation>
    <scope>NUCLEOTIDE SEQUENCE</scope>
    <source>
        <strain evidence="1">LC</strain>
    </source>
</reference>
<dbReference type="Proteomes" id="UP000748531">
    <property type="component" value="Unassembled WGS sequence"/>
</dbReference>
<evidence type="ECO:0000313" key="1">
    <source>
        <dbReference type="EMBL" id="KAF5395449.1"/>
    </source>
</evidence>
<evidence type="ECO:0000313" key="2">
    <source>
        <dbReference type="Proteomes" id="UP000748531"/>
    </source>
</evidence>
<protein>
    <submittedName>
        <fullName evidence="1">Uncharacterized protein</fullName>
    </submittedName>
</protein>
<dbReference type="EMBL" id="LUCH01012980">
    <property type="protein sequence ID" value="KAF5395449.1"/>
    <property type="molecule type" value="Genomic_DNA"/>
</dbReference>
<proteinExistence type="predicted"/>
<gene>
    <name evidence="1" type="ORF">PHET_12070</name>
</gene>
<keyword evidence="2" id="KW-1185">Reference proteome</keyword>
<dbReference type="AlphaFoldDB" id="A0A8J4T071"/>
<comment type="caution">
    <text evidence="1">The sequence shown here is derived from an EMBL/GenBank/DDBJ whole genome shotgun (WGS) entry which is preliminary data.</text>
</comment>
<name>A0A8J4T071_9TREM</name>